<organism evidence="1 2">
    <name type="scientific">Neocallimastix californiae</name>
    <dbReference type="NCBI Taxonomy" id="1754190"/>
    <lineage>
        <taxon>Eukaryota</taxon>
        <taxon>Fungi</taxon>
        <taxon>Fungi incertae sedis</taxon>
        <taxon>Chytridiomycota</taxon>
        <taxon>Chytridiomycota incertae sedis</taxon>
        <taxon>Neocallimastigomycetes</taxon>
        <taxon>Neocallimastigales</taxon>
        <taxon>Neocallimastigaceae</taxon>
        <taxon>Neocallimastix</taxon>
    </lineage>
</organism>
<name>A0A1Y2FT58_9FUNG</name>
<dbReference type="AlphaFoldDB" id="A0A1Y2FT58"/>
<dbReference type="Proteomes" id="UP000193920">
    <property type="component" value="Unassembled WGS sequence"/>
</dbReference>
<evidence type="ECO:0000313" key="2">
    <source>
        <dbReference type="Proteomes" id="UP000193920"/>
    </source>
</evidence>
<dbReference type="EMBL" id="MCOG01000001">
    <property type="protein sequence ID" value="ORY87182.1"/>
    <property type="molecule type" value="Genomic_DNA"/>
</dbReference>
<gene>
    <name evidence="1" type="ORF">LY90DRAFT_498428</name>
</gene>
<reference evidence="1 2" key="1">
    <citation type="submission" date="2016-08" db="EMBL/GenBank/DDBJ databases">
        <title>A Parts List for Fungal Cellulosomes Revealed by Comparative Genomics.</title>
        <authorList>
            <consortium name="DOE Joint Genome Institute"/>
            <person name="Haitjema C.H."/>
            <person name="Gilmore S.P."/>
            <person name="Henske J.K."/>
            <person name="Solomon K.V."/>
            <person name="De Groot R."/>
            <person name="Kuo A."/>
            <person name="Mondo S.J."/>
            <person name="Salamov A.A."/>
            <person name="Labutti K."/>
            <person name="Zhao Z."/>
            <person name="Chiniquy J."/>
            <person name="Barry K."/>
            <person name="Brewer H.M."/>
            <person name="Purvine S.O."/>
            <person name="Wright A.T."/>
            <person name="Boxma B."/>
            <person name="Van Alen T."/>
            <person name="Hackstein J.H."/>
            <person name="Baker S.E."/>
            <person name="Grigoriev I.V."/>
            <person name="O'Malley M.A."/>
        </authorList>
    </citation>
    <scope>NUCLEOTIDE SEQUENCE [LARGE SCALE GENOMIC DNA]</scope>
    <source>
        <strain evidence="1 2">G1</strain>
    </source>
</reference>
<protein>
    <submittedName>
        <fullName evidence="1">Uncharacterized protein</fullName>
    </submittedName>
</protein>
<evidence type="ECO:0000313" key="1">
    <source>
        <dbReference type="EMBL" id="ORY87182.1"/>
    </source>
</evidence>
<comment type="caution">
    <text evidence="1">The sequence shown here is derived from an EMBL/GenBank/DDBJ whole genome shotgun (WGS) entry which is preliminary data.</text>
</comment>
<sequence>MINDLCTALRRDYLFKFTYDLSDKSMEKLDIDSFYENSKSISVVIYNLIYNYYTLIYETYKNTENSKAYKTLYRFDGNTLRYKLKFDDTLTVLEDTLFYSNIYNPIIYLNERN</sequence>
<accession>A0A1Y2FT58</accession>
<proteinExistence type="predicted"/>
<keyword evidence="2" id="KW-1185">Reference proteome</keyword>